<dbReference type="KEGG" id="sct:SCAT_3536"/>
<sequence length="74" mass="7876">MTGYFDGYDGPWPDDDWDDDYAQESEEWAEGTCDHCLNPDQIGPLGTVCACRIGQGAAPEDCVCGPDADSEGAA</sequence>
<dbReference type="KEGG" id="scy:SCATT_35240"/>
<organism evidence="1 2">
    <name type="scientific">Streptantibioticus cattleyicolor (strain ATCC 35852 / DSM 46488 / JCM 4925 / NBRC 14057 / NRRL 8057)</name>
    <name type="common">Streptomyces cattleya</name>
    <dbReference type="NCBI Taxonomy" id="1003195"/>
    <lineage>
        <taxon>Bacteria</taxon>
        <taxon>Bacillati</taxon>
        <taxon>Actinomycetota</taxon>
        <taxon>Actinomycetes</taxon>
        <taxon>Kitasatosporales</taxon>
        <taxon>Streptomycetaceae</taxon>
        <taxon>Streptantibioticus</taxon>
    </lineage>
</organism>
<proteinExistence type="predicted"/>
<accession>F8JYA2</accession>
<dbReference type="AlphaFoldDB" id="F8JYA2"/>
<name>F8JYA2_STREN</name>
<gene>
    <name evidence="1" type="ordered locus">SCATT_35240</name>
</gene>
<keyword evidence="2" id="KW-1185">Reference proteome</keyword>
<dbReference type="EMBL" id="CP003219">
    <property type="protein sequence ID" value="AEW95895.1"/>
    <property type="molecule type" value="Genomic_DNA"/>
</dbReference>
<dbReference type="STRING" id="1003195.SCATT_35240"/>
<dbReference type="PATRIC" id="fig|1003195.11.peg.5001"/>
<dbReference type="OrthoDB" id="4336797at2"/>
<evidence type="ECO:0000313" key="2">
    <source>
        <dbReference type="Proteomes" id="UP000007842"/>
    </source>
</evidence>
<protein>
    <submittedName>
        <fullName evidence="1">Uncharacterized protein</fullName>
    </submittedName>
</protein>
<dbReference type="HOGENOM" id="CLU_2686152_0_0_11"/>
<evidence type="ECO:0000313" key="1">
    <source>
        <dbReference type="EMBL" id="AEW95895.1"/>
    </source>
</evidence>
<dbReference type="RefSeq" id="WP_014144257.1">
    <property type="nucleotide sequence ID" value="NC_016111.1"/>
</dbReference>
<accession>G8WUK7</accession>
<dbReference type="Proteomes" id="UP000007842">
    <property type="component" value="Chromosome"/>
</dbReference>
<reference evidence="2" key="1">
    <citation type="submission" date="2011-12" db="EMBL/GenBank/DDBJ databases">
        <title>Complete genome sequence of Streptomyces cattleya strain DSM 46488.</title>
        <authorList>
            <person name="Ou H.-Y."/>
            <person name="Li P."/>
            <person name="Zhao C."/>
            <person name="O'Hagan D."/>
            <person name="Deng Z."/>
        </authorList>
    </citation>
    <scope>NUCLEOTIDE SEQUENCE [LARGE SCALE GENOMIC DNA]</scope>
    <source>
        <strain evidence="2">ATCC 35852 / DSM 46488 / JCM 4925 / NBRC 14057 / NRRL 8057</strain>
    </source>
</reference>